<dbReference type="InterPro" id="IPR011256">
    <property type="entry name" value="Reg_factor_effector_dom_sf"/>
</dbReference>
<dbReference type="PANTHER" id="PTHR11220">
    <property type="entry name" value="HEME-BINDING PROTEIN-RELATED"/>
    <property type="match status" value="1"/>
</dbReference>
<evidence type="ECO:0000313" key="1">
    <source>
        <dbReference type="EMBL" id="MFC3180550.1"/>
    </source>
</evidence>
<dbReference type="Gene3D" id="3.20.80.10">
    <property type="entry name" value="Regulatory factor, effector binding domain"/>
    <property type="match status" value="1"/>
</dbReference>
<dbReference type="EMBL" id="JBHRTO010000001">
    <property type="protein sequence ID" value="MFC3180550.1"/>
    <property type="molecule type" value="Genomic_DNA"/>
</dbReference>
<organism evidence="1 2">
    <name type="scientific">Cypionkella sinensis</name>
    <dbReference type="NCBI Taxonomy" id="1756043"/>
    <lineage>
        <taxon>Bacteria</taxon>
        <taxon>Pseudomonadati</taxon>
        <taxon>Pseudomonadota</taxon>
        <taxon>Alphaproteobacteria</taxon>
        <taxon>Rhodobacterales</taxon>
        <taxon>Paracoccaceae</taxon>
        <taxon>Cypionkella</taxon>
    </lineage>
</organism>
<keyword evidence="2" id="KW-1185">Reference proteome</keyword>
<gene>
    <name evidence="1" type="ORF">ACFOGH_06090</name>
</gene>
<dbReference type="RefSeq" id="WP_380072175.1">
    <property type="nucleotide sequence ID" value="NZ_JBHRTO010000001.1"/>
</dbReference>
<name>A0ABV7IW54_9RHOB</name>
<dbReference type="Pfam" id="PF04832">
    <property type="entry name" value="SOUL"/>
    <property type="match status" value="1"/>
</dbReference>
<dbReference type="PANTHER" id="PTHR11220:SF58">
    <property type="entry name" value="SOUL HEME-BINDING FAMILY PROTEIN"/>
    <property type="match status" value="1"/>
</dbReference>
<dbReference type="Proteomes" id="UP001595547">
    <property type="component" value="Unassembled WGS sequence"/>
</dbReference>
<dbReference type="InterPro" id="IPR006917">
    <property type="entry name" value="SOUL_heme-bd"/>
</dbReference>
<evidence type="ECO:0000313" key="2">
    <source>
        <dbReference type="Proteomes" id="UP001595547"/>
    </source>
</evidence>
<reference evidence="2" key="1">
    <citation type="journal article" date="2019" name="Int. J. Syst. Evol. Microbiol.">
        <title>The Global Catalogue of Microorganisms (GCM) 10K type strain sequencing project: providing services to taxonomists for standard genome sequencing and annotation.</title>
        <authorList>
            <consortium name="The Broad Institute Genomics Platform"/>
            <consortium name="The Broad Institute Genome Sequencing Center for Infectious Disease"/>
            <person name="Wu L."/>
            <person name="Ma J."/>
        </authorList>
    </citation>
    <scope>NUCLEOTIDE SEQUENCE [LARGE SCALE GENOMIC DNA]</scope>
    <source>
        <strain evidence="2">KCTC 52039</strain>
    </source>
</reference>
<sequence>MSIEEPKFALALKDGAFEIRDYAACIVAEVTVTGDQNEASSTGFRLLAGYIFGGNATRQKIAMTAPVTKTASSEKIAMTAPVTLIAGVSDWLVRFTMPARYTLADLPVPNNKAVRIIAVPAARFAALRFSGLAGEAKVAAETERLMAFVASRNLVAMGPCSIARYNPPWTPWFLRRNEVMLPVAVSA</sequence>
<accession>A0ABV7IW54</accession>
<proteinExistence type="predicted"/>
<comment type="caution">
    <text evidence="1">The sequence shown here is derived from an EMBL/GenBank/DDBJ whole genome shotgun (WGS) entry which is preliminary data.</text>
</comment>
<protein>
    <submittedName>
        <fullName evidence="1">SOUL family heme-binding protein</fullName>
    </submittedName>
</protein>
<dbReference type="SUPFAM" id="SSF55136">
    <property type="entry name" value="Probable bacterial effector-binding domain"/>
    <property type="match status" value="1"/>
</dbReference>